<feature type="compositionally biased region" description="Basic residues" evidence="1">
    <location>
        <begin position="175"/>
        <end position="189"/>
    </location>
</feature>
<evidence type="ECO:0000259" key="2">
    <source>
        <dbReference type="Pfam" id="PF13032"/>
    </source>
</evidence>
<comment type="caution">
    <text evidence="5">The sequence shown here is derived from an EMBL/GenBank/DDBJ whole genome shotgun (WGS) entry which is preliminary data.</text>
</comment>
<dbReference type="InterPro" id="IPR025085">
    <property type="entry name" value="pPIWI_RE_X"/>
</dbReference>
<dbReference type="Pfam" id="PF13032">
    <property type="entry name" value="RNaseH_pPIWI_RE"/>
    <property type="match status" value="1"/>
</dbReference>
<gene>
    <name evidence="5" type="ORF">GCM10010430_70870</name>
</gene>
<dbReference type="Pfam" id="PF18157">
    <property type="entry name" value="MID_pPIWI_RE"/>
    <property type="match status" value="1"/>
</dbReference>
<evidence type="ECO:0000313" key="5">
    <source>
        <dbReference type="EMBL" id="GAA2274697.1"/>
    </source>
</evidence>
<feature type="domain" description="pPIWI-RE RNaseH" evidence="2">
    <location>
        <begin position="402"/>
        <end position="684"/>
    </location>
</feature>
<evidence type="ECO:0000259" key="4">
    <source>
        <dbReference type="Pfam" id="PF18157"/>
    </source>
</evidence>
<evidence type="ECO:0000259" key="3">
    <source>
        <dbReference type="Pfam" id="PF13111"/>
    </source>
</evidence>
<evidence type="ECO:0000256" key="1">
    <source>
        <dbReference type="SAM" id="MobiDB-lite"/>
    </source>
</evidence>
<name>A0ABP5RTV3_9ACTN</name>
<feature type="domain" description="Prokaryotic pPIWI-RE MID" evidence="4">
    <location>
        <begin position="250"/>
        <end position="384"/>
    </location>
</feature>
<evidence type="ECO:0008006" key="7">
    <source>
        <dbReference type="Google" id="ProtNLM"/>
    </source>
</evidence>
<dbReference type="Pfam" id="PF13111">
    <property type="entry name" value="pPIWI_RE_X"/>
    <property type="match status" value="1"/>
</dbReference>
<sequence length="695" mass="75767">MWWYSLTVRITLQTVLGIPHPVVYVHTGVRRWITEPVRVPSNQAIGVTIRPGDTWVEGAGETPGFASSGIVYRNGLRWRGILPDVLTALAHRAALPSPEELIDQPKKWLDGIGGTRAGLIHHTTLSAPHEIGAGLMPVDRQPLNHWIAHRFGAYGLKLQTTTDGTLSPRPGTLPKPRKKQQHHERRARLATRTGGEAAVHILHTTGSDTPSIRAEDDKIAGPGTAIGVILDDLGFDEAHAQHLPGGALRFTGDGLTLTITQAPLGKLAAALPLPAGYSKLKAADRARVLAEATDARIREVIATMAPPPRKAVALVELPNADHYPIGDPKDALRIGLARSGYRAQFFTPVKPFTPEEDPAQRKKAEKETWGRIGSTWLDARRHLGDVVIHRPRLKGLPDDIQYVGLWAVTARNGGRGGRRYLCPIAVLLDPVKQTAQACARDVPWCDLSDFALHLPDIAQPMPSAFNDRIDPVATFLQTLLQDLNTTGRPTLLLTDAHNLRTMAPGLQNAKIALDSVTIGKAAPRSIALYPGLRHVHVRSCGSTFETPQAYAVKPPTAVSETEDTTEAQPLPEYGFSSNVWPVHGSTRVFHSTGGKPGSRSDLSRDASTLIHRMVHDQLVIEAHKASWNPRPLELSVVACQPADLEPQMWAHLAHYLRATDYYDALLALPFPLHLAKKLGEYLLPLGADSEEDTDS</sequence>
<dbReference type="InterPro" id="IPR040496">
    <property type="entry name" value="MID_pPIWI_RE"/>
</dbReference>
<dbReference type="Proteomes" id="UP001500305">
    <property type="component" value="Unassembled WGS sequence"/>
</dbReference>
<organism evidence="5 6">
    <name type="scientific">Kitasatospora cystarginea</name>
    <dbReference type="NCBI Taxonomy" id="58350"/>
    <lineage>
        <taxon>Bacteria</taxon>
        <taxon>Bacillati</taxon>
        <taxon>Actinomycetota</taxon>
        <taxon>Actinomycetes</taxon>
        <taxon>Kitasatosporales</taxon>
        <taxon>Streptomycetaceae</taxon>
        <taxon>Kitasatospora</taxon>
    </lineage>
</organism>
<dbReference type="InterPro" id="IPR024996">
    <property type="entry name" value="RNaseH_pPIWI_RE"/>
</dbReference>
<accession>A0ABP5RTV3</accession>
<dbReference type="EMBL" id="BAAATR010000050">
    <property type="protein sequence ID" value="GAA2274697.1"/>
    <property type="molecule type" value="Genomic_DNA"/>
</dbReference>
<proteinExistence type="predicted"/>
<feature type="domain" description="pPIWI-RE module N-terminal" evidence="3">
    <location>
        <begin position="2"/>
        <end position="193"/>
    </location>
</feature>
<protein>
    <recommendedName>
        <fullName evidence="7">DUF3893 domain-containing protein</fullName>
    </recommendedName>
</protein>
<evidence type="ECO:0000313" key="6">
    <source>
        <dbReference type="Proteomes" id="UP001500305"/>
    </source>
</evidence>
<reference evidence="6" key="1">
    <citation type="journal article" date="2019" name="Int. J. Syst. Evol. Microbiol.">
        <title>The Global Catalogue of Microorganisms (GCM) 10K type strain sequencing project: providing services to taxonomists for standard genome sequencing and annotation.</title>
        <authorList>
            <consortium name="The Broad Institute Genomics Platform"/>
            <consortium name="The Broad Institute Genome Sequencing Center for Infectious Disease"/>
            <person name="Wu L."/>
            <person name="Ma J."/>
        </authorList>
    </citation>
    <scope>NUCLEOTIDE SEQUENCE [LARGE SCALE GENOMIC DNA]</scope>
    <source>
        <strain evidence="6">JCM 7356</strain>
    </source>
</reference>
<keyword evidence="6" id="KW-1185">Reference proteome</keyword>
<feature type="region of interest" description="Disordered" evidence="1">
    <location>
        <begin position="161"/>
        <end position="193"/>
    </location>
</feature>